<organism evidence="1 2">
    <name type="scientific">Escallonia rubra</name>
    <dbReference type="NCBI Taxonomy" id="112253"/>
    <lineage>
        <taxon>Eukaryota</taxon>
        <taxon>Viridiplantae</taxon>
        <taxon>Streptophyta</taxon>
        <taxon>Embryophyta</taxon>
        <taxon>Tracheophyta</taxon>
        <taxon>Spermatophyta</taxon>
        <taxon>Magnoliopsida</taxon>
        <taxon>eudicotyledons</taxon>
        <taxon>Gunneridae</taxon>
        <taxon>Pentapetalae</taxon>
        <taxon>asterids</taxon>
        <taxon>campanulids</taxon>
        <taxon>Escalloniales</taxon>
        <taxon>Escalloniaceae</taxon>
        <taxon>Escallonia</taxon>
    </lineage>
</organism>
<dbReference type="SUPFAM" id="SSF56112">
    <property type="entry name" value="Protein kinase-like (PK-like)"/>
    <property type="match status" value="1"/>
</dbReference>
<dbReference type="EMBL" id="JAVXUO010002446">
    <property type="protein sequence ID" value="KAK2973137.1"/>
    <property type="molecule type" value="Genomic_DNA"/>
</dbReference>
<sequence>MHDAPTHNQIAKAWENWKDGRASELIDVSIRETYKRHEVVKCINVALLCVQEFPADRPTISYVVLMLANGTVMVAD</sequence>
<gene>
    <name evidence="1" type="ORF">RJ640_028530</name>
</gene>
<dbReference type="PANTHER" id="PTHR27006">
    <property type="entry name" value="PROMASTIGOTE SURFACE ANTIGEN PROTEIN PSA"/>
    <property type="match status" value="1"/>
</dbReference>
<dbReference type="InterPro" id="IPR011009">
    <property type="entry name" value="Kinase-like_dom_sf"/>
</dbReference>
<dbReference type="Proteomes" id="UP001187471">
    <property type="component" value="Unassembled WGS sequence"/>
</dbReference>
<proteinExistence type="predicted"/>
<accession>A0AA88QQU6</accession>
<comment type="caution">
    <text evidence="1">The sequence shown here is derived from an EMBL/GenBank/DDBJ whole genome shotgun (WGS) entry which is preliminary data.</text>
</comment>
<protein>
    <submittedName>
        <fullName evidence="1">Uncharacterized protein</fullName>
    </submittedName>
</protein>
<reference evidence="1" key="1">
    <citation type="submission" date="2022-12" db="EMBL/GenBank/DDBJ databases">
        <title>Draft genome assemblies for two species of Escallonia (Escalloniales).</title>
        <authorList>
            <person name="Chanderbali A."/>
            <person name="Dervinis C."/>
            <person name="Anghel I."/>
            <person name="Soltis D."/>
            <person name="Soltis P."/>
            <person name="Zapata F."/>
        </authorList>
    </citation>
    <scope>NUCLEOTIDE SEQUENCE</scope>
    <source>
        <strain evidence="1">UCBG92.1500</strain>
        <tissue evidence="1">Leaf</tissue>
    </source>
</reference>
<evidence type="ECO:0000313" key="1">
    <source>
        <dbReference type="EMBL" id="KAK2973137.1"/>
    </source>
</evidence>
<name>A0AA88QQU6_9ASTE</name>
<dbReference type="PANTHER" id="PTHR27006:SF586">
    <property type="entry name" value="CYSTEINE-RICH RECEPTOR-LIKE PROTEIN KINASE 10"/>
    <property type="match status" value="1"/>
</dbReference>
<dbReference type="Gene3D" id="1.10.510.10">
    <property type="entry name" value="Transferase(Phosphotransferase) domain 1"/>
    <property type="match status" value="1"/>
</dbReference>
<keyword evidence="2" id="KW-1185">Reference proteome</keyword>
<evidence type="ECO:0000313" key="2">
    <source>
        <dbReference type="Proteomes" id="UP001187471"/>
    </source>
</evidence>
<dbReference type="AlphaFoldDB" id="A0AA88QQU6"/>